<sequence length="84" mass="9372">MATSCSLTDCLSFCLISLISSVSTTSRGALGTHWGATWLLQVRGLFLQHGRHSFQKTKRETTSRARPQKLTTMARRLTEMSAKK</sequence>
<evidence type="ECO:0008006" key="3">
    <source>
        <dbReference type="Google" id="ProtNLM"/>
    </source>
</evidence>
<feature type="signal peptide" evidence="1">
    <location>
        <begin position="1"/>
        <end position="21"/>
    </location>
</feature>
<organism evidence="2">
    <name type="scientific">Xenopus laevis</name>
    <name type="common">African clawed frog</name>
    <dbReference type="NCBI Taxonomy" id="8355"/>
    <lineage>
        <taxon>Eukaryota</taxon>
        <taxon>Metazoa</taxon>
        <taxon>Chordata</taxon>
        <taxon>Craniata</taxon>
        <taxon>Vertebrata</taxon>
        <taxon>Euteleostomi</taxon>
        <taxon>Amphibia</taxon>
        <taxon>Batrachia</taxon>
        <taxon>Anura</taxon>
        <taxon>Pipoidea</taxon>
        <taxon>Pipidae</taxon>
        <taxon>Xenopodinae</taxon>
        <taxon>Xenopus</taxon>
        <taxon>Xenopus</taxon>
    </lineage>
</organism>
<dbReference type="Proteomes" id="UP000694892">
    <property type="component" value="Unassembled WGS sequence"/>
</dbReference>
<dbReference type="EMBL" id="KV498924">
    <property type="protein sequence ID" value="OCT55342.1"/>
    <property type="molecule type" value="Genomic_DNA"/>
</dbReference>
<evidence type="ECO:0000256" key="1">
    <source>
        <dbReference type="SAM" id="SignalP"/>
    </source>
</evidence>
<name>A0A974BNS9_XENLA</name>
<dbReference type="AlphaFoldDB" id="A0A974BNS9"/>
<accession>A0A974BNS9</accession>
<protein>
    <recommendedName>
        <fullName evidence="3">Secreted protein</fullName>
    </recommendedName>
</protein>
<gene>
    <name evidence="2" type="ORF">XELAEV_18002863mg</name>
</gene>
<feature type="chain" id="PRO_5037630117" description="Secreted protein" evidence="1">
    <location>
        <begin position="22"/>
        <end position="84"/>
    </location>
</feature>
<proteinExistence type="predicted"/>
<reference evidence="2" key="1">
    <citation type="submission" date="2016-05" db="EMBL/GenBank/DDBJ databases">
        <title>WGS assembly of Xenopus laevis.</title>
        <authorList>
            <person name="Session A."/>
            <person name="Uno Y."/>
            <person name="Kwon T."/>
            <person name="Chapman J."/>
            <person name="Toyoda A."/>
            <person name="Takahashi S."/>
            <person name="Fukui A."/>
            <person name="Hikosaka A."/>
            <person name="Putnam N."/>
            <person name="Stites J."/>
            <person name="Van Heeringen S."/>
            <person name="Quigley I."/>
            <person name="Heinz S."/>
            <person name="Hellsten U."/>
            <person name="Lyons J."/>
            <person name="Suzuki A."/>
            <person name="Kondo M."/>
            <person name="Ogino H."/>
            <person name="Ochi H."/>
            <person name="Bogdanovic O."/>
            <person name="Lister R."/>
            <person name="Georgiou G."/>
            <person name="Paranjpe S."/>
            <person name="Van Kruijsbergen I."/>
            <person name="Mozaffari S."/>
            <person name="Shu S."/>
            <person name="Schmutz J."/>
            <person name="Jenkins J."/>
            <person name="Grimwood J."/>
            <person name="Carlson J."/>
            <person name="Mitros T."/>
            <person name="Simakov O."/>
            <person name="Heald R."/>
            <person name="Miller K."/>
            <person name="Haudenschild C."/>
            <person name="Kuroki Y."/>
            <person name="Tanaka T."/>
            <person name="Michiue T."/>
            <person name="Watanabe M."/>
            <person name="Kinoshita T."/>
            <person name="Ohta Y."/>
            <person name="Mawaribuchi S."/>
            <person name="Suzuki Y."/>
            <person name="Haramoto Y."/>
            <person name="Yamamoto T."/>
            <person name="Takagi C."/>
            <person name="Kitzman J."/>
            <person name="Shendure J."/>
            <person name="Nakayama T."/>
            <person name="Izutsu Y."/>
            <person name="Robert J."/>
            <person name="Dichmann D."/>
            <person name="Flajnik M."/>
            <person name="Houston D."/>
            <person name="Marcotte E."/>
            <person name="Wallingford J."/>
            <person name="Ito Y."/>
            <person name="Asashima M."/>
            <person name="Ueno N."/>
            <person name="Matsuda Y."/>
            <person name="Jan Veenstra G."/>
            <person name="Fujiyama A."/>
            <person name="Harland R."/>
            <person name="Taira M."/>
            <person name="Rokhsar D.S."/>
        </authorList>
    </citation>
    <scope>NUCLEOTIDE SEQUENCE</scope>
    <source>
        <strain evidence="2">J</strain>
        <tissue evidence="2">Blood</tissue>
    </source>
</reference>
<keyword evidence="1" id="KW-0732">Signal</keyword>
<evidence type="ECO:0000313" key="2">
    <source>
        <dbReference type="EMBL" id="OCT55342.1"/>
    </source>
</evidence>